<keyword evidence="2" id="KW-0004">4Fe-4S</keyword>
<evidence type="ECO:0000256" key="5">
    <source>
        <dbReference type="ARBA" id="ARBA00022982"/>
    </source>
</evidence>
<dbReference type="InterPro" id="IPR017896">
    <property type="entry name" value="4Fe4S_Fe-S-bd"/>
</dbReference>
<evidence type="ECO:0000256" key="1">
    <source>
        <dbReference type="ARBA" id="ARBA00022448"/>
    </source>
</evidence>
<dbReference type="EMBL" id="FQTU01000007">
    <property type="protein sequence ID" value="SHE78457.1"/>
    <property type="molecule type" value="Genomic_DNA"/>
</dbReference>
<sequence>MPKVLKADGMNKCIGCFTCMLACAGVNHQNHSIAKSAIKVKTKGGLQSKFKAIVCLACDGDPACYQACPTGALEKRKGGGVLLKKDKCIGCKKCVTSCIVGAVNFDEDKKLPIICKHCGVCTRFCPHDCLRMEEKENVL</sequence>
<dbReference type="SUPFAM" id="SSF54862">
    <property type="entry name" value="4Fe-4S ferredoxins"/>
    <property type="match status" value="1"/>
</dbReference>
<dbReference type="Proteomes" id="UP000184251">
    <property type="component" value="Unassembled WGS sequence"/>
</dbReference>
<dbReference type="PANTHER" id="PTHR43177">
    <property type="entry name" value="PROTEIN NRFC"/>
    <property type="match status" value="1"/>
</dbReference>
<dbReference type="AlphaFoldDB" id="A0A1M4WB76"/>
<name>A0A1M4WB76_9FIRM</name>
<keyword evidence="10" id="KW-1185">Reference proteome</keyword>
<keyword evidence="7" id="KW-0411">Iron-sulfur</keyword>
<keyword evidence="1" id="KW-0813">Transport</keyword>
<feature type="domain" description="4Fe-4S ferredoxin-type" evidence="8">
    <location>
        <begin position="46"/>
        <end position="78"/>
    </location>
</feature>
<evidence type="ECO:0000259" key="8">
    <source>
        <dbReference type="PROSITE" id="PS51379"/>
    </source>
</evidence>
<evidence type="ECO:0000256" key="2">
    <source>
        <dbReference type="ARBA" id="ARBA00022485"/>
    </source>
</evidence>
<evidence type="ECO:0000313" key="9">
    <source>
        <dbReference type="EMBL" id="SHE78457.1"/>
    </source>
</evidence>
<dbReference type="PROSITE" id="PS51379">
    <property type="entry name" value="4FE4S_FER_2"/>
    <property type="match status" value="3"/>
</dbReference>
<dbReference type="RefSeq" id="WP_073270163.1">
    <property type="nucleotide sequence ID" value="NZ_FQTU01000007.1"/>
</dbReference>
<evidence type="ECO:0000313" key="10">
    <source>
        <dbReference type="Proteomes" id="UP000184251"/>
    </source>
</evidence>
<dbReference type="GO" id="GO:0051539">
    <property type="term" value="F:4 iron, 4 sulfur cluster binding"/>
    <property type="evidence" value="ECO:0007669"/>
    <property type="project" value="UniProtKB-KW"/>
</dbReference>
<keyword evidence="3" id="KW-0479">Metal-binding</keyword>
<dbReference type="InterPro" id="IPR050954">
    <property type="entry name" value="ET_IronSulfur_Cluster-Binding"/>
</dbReference>
<gene>
    <name evidence="9" type="ORF">SAMN02746064_01180</name>
</gene>
<evidence type="ECO:0000256" key="3">
    <source>
        <dbReference type="ARBA" id="ARBA00022723"/>
    </source>
</evidence>
<proteinExistence type="predicted"/>
<feature type="domain" description="4Fe-4S ferredoxin-type" evidence="8">
    <location>
        <begin position="79"/>
        <end position="108"/>
    </location>
</feature>
<evidence type="ECO:0000256" key="6">
    <source>
        <dbReference type="ARBA" id="ARBA00023004"/>
    </source>
</evidence>
<dbReference type="GO" id="GO:0046872">
    <property type="term" value="F:metal ion binding"/>
    <property type="evidence" value="ECO:0007669"/>
    <property type="project" value="UniProtKB-KW"/>
</dbReference>
<reference evidence="9 10" key="1">
    <citation type="submission" date="2016-11" db="EMBL/GenBank/DDBJ databases">
        <authorList>
            <person name="Jaros S."/>
            <person name="Januszkiewicz K."/>
            <person name="Wedrychowicz H."/>
        </authorList>
    </citation>
    <scope>NUCLEOTIDE SEQUENCE [LARGE SCALE GENOMIC DNA]</scope>
    <source>
        <strain evidence="9 10">DSM 14828</strain>
    </source>
</reference>
<keyword evidence="6" id="KW-0408">Iron</keyword>
<evidence type="ECO:0000256" key="4">
    <source>
        <dbReference type="ARBA" id="ARBA00022737"/>
    </source>
</evidence>
<dbReference type="Gene3D" id="3.30.70.20">
    <property type="match status" value="2"/>
</dbReference>
<dbReference type="STRING" id="1120975.SAMN02746064_01180"/>
<dbReference type="PROSITE" id="PS00198">
    <property type="entry name" value="4FE4S_FER_1"/>
    <property type="match status" value="1"/>
</dbReference>
<dbReference type="CDD" id="cd16370">
    <property type="entry name" value="DMSOR_beta_like"/>
    <property type="match status" value="1"/>
</dbReference>
<dbReference type="Pfam" id="PF12800">
    <property type="entry name" value="Fer4_4"/>
    <property type="match status" value="1"/>
</dbReference>
<dbReference type="OrthoDB" id="9810688at2"/>
<evidence type="ECO:0000256" key="7">
    <source>
        <dbReference type="ARBA" id="ARBA00023014"/>
    </source>
</evidence>
<organism evidence="9 10">
    <name type="scientific">Alkalibacter saccharofermentans DSM 14828</name>
    <dbReference type="NCBI Taxonomy" id="1120975"/>
    <lineage>
        <taxon>Bacteria</taxon>
        <taxon>Bacillati</taxon>
        <taxon>Bacillota</taxon>
        <taxon>Clostridia</taxon>
        <taxon>Eubacteriales</taxon>
        <taxon>Eubacteriaceae</taxon>
        <taxon>Alkalibacter</taxon>
    </lineage>
</organism>
<accession>A0A1M4WB76</accession>
<dbReference type="PANTHER" id="PTHR43177:SF5">
    <property type="entry name" value="ANAEROBIC DIMETHYL SULFOXIDE REDUCTASE CHAIN B-RELATED"/>
    <property type="match status" value="1"/>
</dbReference>
<dbReference type="Pfam" id="PF00037">
    <property type="entry name" value="Fer4"/>
    <property type="match status" value="1"/>
</dbReference>
<protein>
    <submittedName>
        <fullName evidence="9">Fe-S-cluster-containing dehydrogenase component</fullName>
    </submittedName>
</protein>
<keyword evidence="4" id="KW-0677">Repeat</keyword>
<feature type="domain" description="4Fe-4S ferredoxin-type" evidence="8">
    <location>
        <begin position="115"/>
        <end position="135"/>
    </location>
</feature>
<dbReference type="InterPro" id="IPR017900">
    <property type="entry name" value="4Fe4S_Fe_S_CS"/>
</dbReference>
<keyword evidence="5" id="KW-0249">Electron transport</keyword>